<dbReference type="RefSeq" id="WP_380052819.1">
    <property type="nucleotide sequence ID" value="NZ_JBHLTC010000036.1"/>
</dbReference>
<dbReference type="EMBL" id="JBHLTC010000036">
    <property type="protein sequence ID" value="MFC0627724.1"/>
    <property type="molecule type" value="Genomic_DNA"/>
</dbReference>
<name>A0ABV6QSV6_9ACTN</name>
<dbReference type="SUPFAM" id="SSF75005">
    <property type="entry name" value="Arabinanase/levansucrase/invertase"/>
    <property type="match status" value="1"/>
</dbReference>
<gene>
    <name evidence="1" type="ORF">ACFFGN_26860</name>
</gene>
<reference evidence="1 2" key="1">
    <citation type="submission" date="2024-09" db="EMBL/GenBank/DDBJ databases">
        <authorList>
            <person name="Sun Q."/>
            <person name="Mori K."/>
        </authorList>
    </citation>
    <scope>NUCLEOTIDE SEQUENCE [LARGE SCALE GENOMIC DNA]</scope>
    <source>
        <strain evidence="1 2">CGMCC 1.15906</strain>
    </source>
</reference>
<dbReference type="PROSITE" id="PS51318">
    <property type="entry name" value="TAT"/>
    <property type="match status" value="1"/>
</dbReference>
<evidence type="ECO:0000313" key="2">
    <source>
        <dbReference type="Proteomes" id="UP001589890"/>
    </source>
</evidence>
<comment type="caution">
    <text evidence="1">The sequence shown here is derived from an EMBL/GenBank/DDBJ whole genome shotgun (WGS) entry which is preliminary data.</text>
</comment>
<protein>
    <recommendedName>
        <fullName evidence="3">Secreted protein</fullName>
    </recommendedName>
</protein>
<proteinExistence type="predicted"/>
<dbReference type="Proteomes" id="UP001589890">
    <property type="component" value="Unassembled WGS sequence"/>
</dbReference>
<organism evidence="1 2">
    <name type="scientific">Kribbella deserti</name>
    <dbReference type="NCBI Taxonomy" id="1926257"/>
    <lineage>
        <taxon>Bacteria</taxon>
        <taxon>Bacillati</taxon>
        <taxon>Actinomycetota</taxon>
        <taxon>Actinomycetes</taxon>
        <taxon>Propionibacteriales</taxon>
        <taxon>Kribbellaceae</taxon>
        <taxon>Kribbella</taxon>
    </lineage>
</organism>
<accession>A0ABV6QSV6</accession>
<dbReference type="InterPro" id="IPR006311">
    <property type="entry name" value="TAT_signal"/>
</dbReference>
<dbReference type="Gene3D" id="2.115.10.20">
    <property type="entry name" value="Glycosyl hydrolase domain, family 43"/>
    <property type="match status" value="2"/>
</dbReference>
<dbReference type="InterPro" id="IPR023296">
    <property type="entry name" value="Glyco_hydro_beta-prop_sf"/>
</dbReference>
<evidence type="ECO:0000313" key="1">
    <source>
        <dbReference type="EMBL" id="MFC0627724.1"/>
    </source>
</evidence>
<sequence>MSNEPAIPVSRRALLRGGAGLGLGLAAGVPLTTAATAAPAGFPDYAFVRTAFNKANLRYNPTGELIFPCVRGTTGRIANPLARFYLYYAPHDAPGGLCLAYSNSLGGPYTEYQANPIISRTWSPFYNVSHVSSPHVLWNDDVNEMWMYFHGENTTTRLARSANGINFSYDKVVLNTGMLPAGSTEASYARVFRHDLPSRNARYVMVFMINNQSNRRSIGWGWSPEGRNWTFSQTPLITPDQVGATNIGAPTIAKRNGSTYVIYHTNIEAGGSMRITEVGNNFDRRNHLGVFHRPLAGAPDNGRCAAPSFGTDNGVEYMIYEAGTRLNGSIAIAKAI</sequence>
<evidence type="ECO:0008006" key="3">
    <source>
        <dbReference type="Google" id="ProtNLM"/>
    </source>
</evidence>
<keyword evidence="2" id="KW-1185">Reference proteome</keyword>